<dbReference type="GO" id="GO:0043041">
    <property type="term" value="P:amino acid activation for nonribosomal peptide biosynthetic process"/>
    <property type="evidence" value="ECO:0007669"/>
    <property type="project" value="TreeGrafter"/>
</dbReference>
<dbReference type="InterPro" id="IPR020806">
    <property type="entry name" value="PKS_PP-bd"/>
</dbReference>
<evidence type="ECO:0000256" key="3">
    <source>
        <dbReference type="ARBA" id="ARBA00022553"/>
    </source>
</evidence>
<dbReference type="GO" id="GO:0031177">
    <property type="term" value="F:phosphopantetheine binding"/>
    <property type="evidence" value="ECO:0007669"/>
    <property type="project" value="InterPro"/>
</dbReference>
<dbReference type="Gene3D" id="3.40.50.980">
    <property type="match status" value="2"/>
</dbReference>
<evidence type="ECO:0000259" key="5">
    <source>
        <dbReference type="PROSITE" id="PS50075"/>
    </source>
</evidence>
<dbReference type="Pfam" id="PF13193">
    <property type="entry name" value="AMP-binding_C"/>
    <property type="match status" value="2"/>
</dbReference>
<dbReference type="Gene3D" id="3.30.300.30">
    <property type="match status" value="2"/>
</dbReference>
<dbReference type="Pfam" id="PF00550">
    <property type="entry name" value="PP-binding"/>
    <property type="match status" value="2"/>
</dbReference>
<dbReference type="PANTHER" id="PTHR45527">
    <property type="entry name" value="NONRIBOSOMAL PEPTIDE SYNTHETASE"/>
    <property type="match status" value="1"/>
</dbReference>
<feature type="domain" description="Carrier" evidence="5">
    <location>
        <begin position="528"/>
        <end position="603"/>
    </location>
</feature>
<dbReference type="Gene3D" id="2.30.38.10">
    <property type="entry name" value="Luciferase, Domain 3"/>
    <property type="match status" value="1"/>
</dbReference>
<dbReference type="SUPFAM" id="SSF47336">
    <property type="entry name" value="ACP-like"/>
    <property type="match status" value="2"/>
</dbReference>
<evidence type="ECO:0000313" key="7">
    <source>
        <dbReference type="Proteomes" id="UP000660611"/>
    </source>
</evidence>
<evidence type="ECO:0000256" key="1">
    <source>
        <dbReference type="ARBA" id="ARBA00001957"/>
    </source>
</evidence>
<comment type="caution">
    <text evidence="6">The sequence shown here is derived from an EMBL/GenBank/DDBJ whole genome shotgun (WGS) entry which is preliminary data.</text>
</comment>
<dbReference type="InterPro" id="IPR009081">
    <property type="entry name" value="PP-bd_ACP"/>
</dbReference>
<keyword evidence="3" id="KW-0597">Phosphoprotein</keyword>
<dbReference type="Gene3D" id="3.40.50.12780">
    <property type="entry name" value="N-terminal domain of ligase-like"/>
    <property type="match status" value="1"/>
</dbReference>
<dbReference type="SUPFAM" id="SSF52777">
    <property type="entry name" value="CoA-dependent acyltransferases"/>
    <property type="match status" value="2"/>
</dbReference>
<dbReference type="InterPro" id="IPR042099">
    <property type="entry name" value="ANL_N_sf"/>
</dbReference>
<dbReference type="CDD" id="cd05930">
    <property type="entry name" value="A_NRPS"/>
    <property type="match status" value="2"/>
</dbReference>
<dbReference type="InterPro" id="IPR025110">
    <property type="entry name" value="AMP-bd_C"/>
</dbReference>
<dbReference type="Pfam" id="PF00501">
    <property type="entry name" value="AMP-binding"/>
    <property type="match status" value="2"/>
</dbReference>
<reference evidence="6" key="1">
    <citation type="submission" date="2021-01" db="EMBL/GenBank/DDBJ databases">
        <title>Whole genome shotgun sequence of Dactylosporangium siamense NBRC 106093.</title>
        <authorList>
            <person name="Komaki H."/>
            <person name="Tamura T."/>
        </authorList>
    </citation>
    <scope>NUCLEOTIDE SEQUENCE</scope>
    <source>
        <strain evidence="6">NBRC 106093</strain>
    </source>
</reference>
<feature type="domain" description="Carrier" evidence="5">
    <location>
        <begin position="1534"/>
        <end position="1609"/>
    </location>
</feature>
<dbReference type="InterPro" id="IPR010071">
    <property type="entry name" value="AA_adenyl_dom"/>
</dbReference>
<dbReference type="SUPFAM" id="SSF56801">
    <property type="entry name" value="Acetyl-CoA synthetase-like"/>
    <property type="match status" value="2"/>
</dbReference>
<dbReference type="NCBIfam" id="TIGR01733">
    <property type="entry name" value="AA-adenyl-dom"/>
    <property type="match status" value="2"/>
</dbReference>
<evidence type="ECO:0000256" key="2">
    <source>
        <dbReference type="ARBA" id="ARBA00022450"/>
    </source>
</evidence>
<dbReference type="SMART" id="SM01294">
    <property type="entry name" value="PKS_PP_betabranch"/>
    <property type="match status" value="1"/>
</dbReference>
<dbReference type="InterPro" id="IPR020845">
    <property type="entry name" value="AMP-binding_CS"/>
</dbReference>
<comment type="cofactor">
    <cofactor evidence="1">
        <name>pantetheine 4'-phosphate</name>
        <dbReference type="ChEBI" id="CHEBI:47942"/>
    </cofactor>
</comment>
<dbReference type="Pfam" id="PF00668">
    <property type="entry name" value="Condensation"/>
    <property type="match status" value="1"/>
</dbReference>
<dbReference type="Gene3D" id="3.30.559.10">
    <property type="entry name" value="Chloramphenicol acetyltransferase-like domain"/>
    <property type="match status" value="1"/>
</dbReference>
<dbReference type="FunFam" id="2.30.38.10:FF:000001">
    <property type="entry name" value="Non-ribosomal peptide synthetase PvdI"/>
    <property type="match status" value="1"/>
</dbReference>
<dbReference type="GO" id="GO:0003824">
    <property type="term" value="F:catalytic activity"/>
    <property type="evidence" value="ECO:0007669"/>
    <property type="project" value="InterPro"/>
</dbReference>
<keyword evidence="7" id="KW-1185">Reference proteome</keyword>
<name>A0A919UB00_9ACTN</name>
<sequence>MRTDPALHDLVGHDPERVAVRAGARTLTYAALHTAANRVAHELAARGEGHGTVVAVRLPRGADLPVAILGVLKSGAAYLPLDPHHPPERHRRLLEAAGARTVLDGPLAFDRPGTAPDVPVPVDALAYLIPTSGTTGEPKIVEMSHGAAVNTLSFLGTGWGVGPGDVVLQLADLGYSAAVRDVLGPLVNGATLELLAEAGARAVQQVADRLAAGGVTCLLSCLPQVLSALLDLGAPAGDLRLVVTISEPLSADLATRVRRAWGSGVRLVHQYGLTECAMTSLQMDVPADLAGLDRLPVGRPLPGTRVYLLDPHGRPVPPDTVAELYVAGAGLARGYRSRPVATAGRFLPDPAHPGERMYRTGDLARQRPDGVVELIGRADRQVKLRGYRVELDEIELALRSHPALRDAAVHADLRSGEPELTGYVVPRAPTVPSPAELTAHLVRTLPEPWTALRYVTVPELPRLPGGKVDRRALPSAEVSPATAGDQEHGPAVATAEVSPSTADGQRHGATVATAEGSPSTADGQRHGTAVEAVEAVVDEAWRAVLGLAELGPDEDVFTRGAHSMHVVRITARLRRALAIPLRVQDVFEHPSVAGLAGRLALLAPEQSPPPPAPTGERPRQWPITAAQRGLWFLDRLRPGGATYTIAFALDVDGPLDTGALRRAVERVVLRHPALRTTFTDHDGEPAAVPHEAAAFEFTVGDVVEDTWVARPFDLATGPLLRVAADPAGGTVRVAVHHIVADGWSVGVLLRDLCAAYAGRPLPPPPPPPGPEPEPADLPEAWLDRLRAVPARLELPADRPVVASDGGAVVWRTLPPSTVAAVEAVARAARATPFMVVLAAWSALLARWTGAGDLLIGTLSAGRTGPFSDDAVGLFVNTVPVPVAVAPDAPFDGLVAAVRAEVLTALQHAEVPFDTLVARLAPAREAGHAPLVQVACDWFDEPPGSWPLGDATARLRDIEPPAAKFDLWLSVRRRGDTVRTRVEYRTDLFAPSTMERFADRFEALLGHALREPRTRVSALDVLPPAEHDLVVRDWNRTASACRARSILDLLDGHDGIAVRHGERTLTYTELHAAAGSLAGHLRRLGVAPDDLVGILLPRTPELVAAVLGVLRAGAGYLPLDPAYPAPRLTAVLDQARPPLLVTAGDPDPAIDLPPGMRVLDLAALPAVAAPPPVAPEAGHLAYMLFTSGSTGAPKGVALTHRGVLNLIEWAGHAYDREELACVAAGTSVCFDLSVFELFAPLSVGGTVELLDDLLALVAGPAAARVTLLNTVPSALAALLDSRVELPALRRVNVAGEALPAALVERVAAALPGRRLTNLYAPTETTTYSTAADCTAGKPVTIGRPIANTRVYLLDEHLRPVPPGTAAELYLAGAGVARGYHGRPDLTAERFLADPFHPGERMYRTGDLARQRPDGIVEHLGRVDRQVKIRGYRIEPAEVEAALLAQPAVRQAVAGPGPEPSGAARLVAWVVLDGPDPGVTVADLRRALAGRLPHYLVPSVITPVGVIPLNRNGKVDWPALPPPTPPTDPGAPAPGPDLSAAEQAVARLWHDLLAVDGVTADSHFFELGAHSITATRLMARINRTFGVDLPVSLVFAAPRLGELARRVEDALLRAIIEERASREDG</sequence>
<feature type="compositionally biased region" description="Pro residues" evidence="4">
    <location>
        <begin position="1517"/>
        <end position="1533"/>
    </location>
</feature>
<accession>A0A919UB00</accession>
<proteinExistence type="predicted"/>
<gene>
    <name evidence="6" type="ORF">Dsi01nite_032460</name>
</gene>
<feature type="region of interest" description="Disordered" evidence="4">
    <location>
        <begin position="1517"/>
        <end position="1536"/>
    </location>
</feature>
<dbReference type="SMART" id="SM00823">
    <property type="entry name" value="PKS_PP"/>
    <property type="match status" value="2"/>
</dbReference>
<dbReference type="RefSeq" id="WP_203847007.1">
    <property type="nucleotide sequence ID" value="NZ_BAAAVW010000009.1"/>
</dbReference>
<dbReference type="InterPro" id="IPR036736">
    <property type="entry name" value="ACP-like_sf"/>
</dbReference>
<dbReference type="GO" id="GO:0005737">
    <property type="term" value="C:cytoplasm"/>
    <property type="evidence" value="ECO:0007669"/>
    <property type="project" value="TreeGrafter"/>
</dbReference>
<dbReference type="InterPro" id="IPR023213">
    <property type="entry name" value="CAT-like_dom_sf"/>
</dbReference>
<dbReference type="PANTHER" id="PTHR45527:SF1">
    <property type="entry name" value="FATTY ACID SYNTHASE"/>
    <property type="match status" value="1"/>
</dbReference>
<dbReference type="Gene3D" id="1.10.1200.10">
    <property type="entry name" value="ACP-like"/>
    <property type="match status" value="2"/>
</dbReference>
<evidence type="ECO:0000313" key="6">
    <source>
        <dbReference type="EMBL" id="GIG45205.1"/>
    </source>
</evidence>
<feature type="region of interest" description="Disordered" evidence="4">
    <location>
        <begin position="475"/>
        <end position="526"/>
    </location>
</feature>
<evidence type="ECO:0000256" key="4">
    <source>
        <dbReference type="SAM" id="MobiDB-lite"/>
    </source>
</evidence>
<dbReference type="CDD" id="cd19531">
    <property type="entry name" value="LCL_NRPS-like"/>
    <property type="match status" value="1"/>
</dbReference>
<dbReference type="InterPro" id="IPR001242">
    <property type="entry name" value="Condensation_dom"/>
</dbReference>
<dbReference type="InterPro" id="IPR000873">
    <property type="entry name" value="AMP-dep_synth/lig_dom"/>
</dbReference>
<dbReference type="PROSITE" id="PS50075">
    <property type="entry name" value="CARRIER"/>
    <property type="match status" value="2"/>
</dbReference>
<organism evidence="6 7">
    <name type="scientific">Dactylosporangium siamense</name>
    <dbReference type="NCBI Taxonomy" id="685454"/>
    <lineage>
        <taxon>Bacteria</taxon>
        <taxon>Bacillati</taxon>
        <taxon>Actinomycetota</taxon>
        <taxon>Actinomycetes</taxon>
        <taxon>Micromonosporales</taxon>
        <taxon>Micromonosporaceae</taxon>
        <taxon>Dactylosporangium</taxon>
    </lineage>
</organism>
<dbReference type="EMBL" id="BONQ01000050">
    <property type="protein sequence ID" value="GIG45205.1"/>
    <property type="molecule type" value="Genomic_DNA"/>
</dbReference>
<dbReference type="GO" id="GO:0008610">
    <property type="term" value="P:lipid biosynthetic process"/>
    <property type="evidence" value="ECO:0007669"/>
    <property type="project" value="UniProtKB-ARBA"/>
</dbReference>
<dbReference type="InterPro" id="IPR045851">
    <property type="entry name" value="AMP-bd_C_sf"/>
</dbReference>
<dbReference type="GO" id="GO:0044550">
    <property type="term" value="P:secondary metabolite biosynthetic process"/>
    <property type="evidence" value="ECO:0007669"/>
    <property type="project" value="TreeGrafter"/>
</dbReference>
<dbReference type="PROSITE" id="PS00455">
    <property type="entry name" value="AMP_BINDING"/>
    <property type="match status" value="2"/>
</dbReference>
<protein>
    <recommendedName>
        <fullName evidence="5">Carrier domain-containing protein</fullName>
    </recommendedName>
</protein>
<dbReference type="Gene3D" id="3.30.559.30">
    <property type="entry name" value="Nonribosomal peptide synthetase, condensation domain"/>
    <property type="match status" value="1"/>
</dbReference>
<dbReference type="Proteomes" id="UP000660611">
    <property type="component" value="Unassembled WGS sequence"/>
</dbReference>
<keyword evidence="2" id="KW-0596">Phosphopantetheine</keyword>